<keyword evidence="1" id="KW-1133">Transmembrane helix</keyword>
<evidence type="ECO:0000313" key="3">
    <source>
        <dbReference type="Proteomes" id="UP000317893"/>
    </source>
</evidence>
<dbReference type="Proteomes" id="UP000317893">
    <property type="component" value="Unassembled WGS sequence"/>
</dbReference>
<keyword evidence="1" id="KW-0812">Transmembrane</keyword>
<gene>
    <name evidence="2" type="ORF">FB458_1497</name>
</gene>
<proteinExistence type="predicted"/>
<name>A0A542DZD4_9MICO</name>
<keyword evidence="3" id="KW-1185">Reference proteome</keyword>
<comment type="caution">
    <text evidence="2">The sequence shown here is derived from an EMBL/GenBank/DDBJ whole genome shotgun (WGS) entry which is preliminary data.</text>
</comment>
<dbReference type="EMBL" id="VFMN01000001">
    <property type="protein sequence ID" value="TQJ08409.1"/>
    <property type="molecule type" value="Genomic_DNA"/>
</dbReference>
<evidence type="ECO:0000313" key="2">
    <source>
        <dbReference type="EMBL" id="TQJ08409.1"/>
    </source>
</evidence>
<accession>A0A542DZD4</accession>
<dbReference type="RefSeq" id="WP_141847926.1">
    <property type="nucleotide sequence ID" value="NZ_BAAAPR010000004.1"/>
</dbReference>
<dbReference type="AlphaFoldDB" id="A0A542DZD4"/>
<organism evidence="2 3">
    <name type="scientific">Lapillicoccus jejuensis</name>
    <dbReference type="NCBI Taxonomy" id="402171"/>
    <lineage>
        <taxon>Bacteria</taxon>
        <taxon>Bacillati</taxon>
        <taxon>Actinomycetota</taxon>
        <taxon>Actinomycetes</taxon>
        <taxon>Micrococcales</taxon>
        <taxon>Intrasporangiaceae</taxon>
        <taxon>Lapillicoccus</taxon>
    </lineage>
</organism>
<evidence type="ECO:0000256" key="1">
    <source>
        <dbReference type="SAM" id="Phobius"/>
    </source>
</evidence>
<sequence>MPEQPPLPPSPYGEYPGWSAEQLRARVRRRRLFGLALVVLGLGAAVALGMNHHGVVGPLSVAVYGYVVVRRADRVEPD</sequence>
<protein>
    <submittedName>
        <fullName evidence="2">Uncharacterized protein</fullName>
    </submittedName>
</protein>
<reference evidence="2 3" key="1">
    <citation type="submission" date="2019-06" db="EMBL/GenBank/DDBJ databases">
        <title>Sequencing the genomes of 1000 actinobacteria strains.</title>
        <authorList>
            <person name="Klenk H.-P."/>
        </authorList>
    </citation>
    <scope>NUCLEOTIDE SEQUENCE [LARGE SCALE GENOMIC DNA]</scope>
    <source>
        <strain evidence="2 3">DSM 18607</strain>
    </source>
</reference>
<feature type="transmembrane region" description="Helical" evidence="1">
    <location>
        <begin position="32"/>
        <end position="50"/>
    </location>
</feature>
<keyword evidence="1" id="KW-0472">Membrane</keyword>